<gene>
    <name evidence="1" type="ORF">ALE3EI_2209</name>
</gene>
<accession>A0A7G8PWN8</accession>
<sequence>MIVNSSFRILINFDVKLGREAGEMCQKIVKEVSTVVKIKLIIGSLQELWANQVFIR</sequence>
<reference evidence="1 2" key="1">
    <citation type="submission" date="2020-04" db="EMBL/GenBank/DDBJ databases">
        <title>Genome sequence of Altibacter aquimarinus strain ALE3EI.</title>
        <authorList>
            <person name="Oh H.-M."/>
            <person name="Jang D."/>
        </authorList>
    </citation>
    <scope>NUCLEOTIDE SEQUENCE [LARGE SCALE GENOMIC DNA]</scope>
    <source>
        <strain evidence="1 2">ALE3EI</strain>
    </source>
</reference>
<evidence type="ECO:0000313" key="2">
    <source>
        <dbReference type="Proteomes" id="UP000515514"/>
    </source>
</evidence>
<organism evidence="1 2">
    <name type="scientific">Constantimarinum furrinae</name>
    <dbReference type="NCBI Taxonomy" id="2562285"/>
    <lineage>
        <taxon>Bacteria</taxon>
        <taxon>Pseudomonadati</taxon>
        <taxon>Bacteroidota</taxon>
        <taxon>Flavobacteriia</taxon>
        <taxon>Flavobacteriales</taxon>
        <taxon>Flavobacteriaceae</taxon>
        <taxon>Altibacter/Constantimarinum group</taxon>
        <taxon>Constantimarinum</taxon>
    </lineage>
</organism>
<proteinExistence type="predicted"/>
<protein>
    <submittedName>
        <fullName evidence="1">Uncharacterized protein</fullName>
    </submittedName>
</protein>
<dbReference type="Proteomes" id="UP000515514">
    <property type="component" value="Chromosome"/>
</dbReference>
<evidence type="ECO:0000313" key="1">
    <source>
        <dbReference type="EMBL" id="QNJ98754.1"/>
    </source>
</evidence>
<dbReference type="EMBL" id="CP052909">
    <property type="protein sequence ID" value="QNJ98754.1"/>
    <property type="molecule type" value="Genomic_DNA"/>
</dbReference>
<name>A0A7G8PWN8_9FLAO</name>
<dbReference type="AlphaFoldDB" id="A0A7G8PWN8"/>
<keyword evidence="2" id="KW-1185">Reference proteome</keyword>
<dbReference type="KEGG" id="alti:ALE3EI_2209"/>